<dbReference type="InterPro" id="IPR000028">
    <property type="entry name" value="Chloroperoxidase"/>
</dbReference>
<proteinExistence type="inferred from homology"/>
<dbReference type="Proteomes" id="UP001383192">
    <property type="component" value="Unassembled WGS sequence"/>
</dbReference>
<evidence type="ECO:0000256" key="5">
    <source>
        <dbReference type="ARBA" id="ARBA00023002"/>
    </source>
</evidence>
<dbReference type="GO" id="GO:0004601">
    <property type="term" value="F:peroxidase activity"/>
    <property type="evidence" value="ECO:0007669"/>
    <property type="project" value="UniProtKB-KW"/>
</dbReference>
<dbReference type="PROSITE" id="PS51405">
    <property type="entry name" value="HEME_HALOPEROXIDASE"/>
    <property type="match status" value="1"/>
</dbReference>
<protein>
    <recommendedName>
        <fullName evidence="9">Heme haloperoxidase family profile domain-containing protein</fullName>
    </recommendedName>
</protein>
<evidence type="ECO:0000256" key="3">
    <source>
        <dbReference type="ARBA" id="ARBA00022617"/>
    </source>
</evidence>
<evidence type="ECO:0000256" key="6">
    <source>
        <dbReference type="ARBA" id="ARBA00023004"/>
    </source>
</evidence>
<evidence type="ECO:0000256" key="4">
    <source>
        <dbReference type="ARBA" id="ARBA00022723"/>
    </source>
</evidence>
<dbReference type="GO" id="GO:0046872">
    <property type="term" value="F:metal ion binding"/>
    <property type="evidence" value="ECO:0007669"/>
    <property type="project" value="UniProtKB-KW"/>
</dbReference>
<comment type="caution">
    <text evidence="10">The sequence shown here is derived from an EMBL/GenBank/DDBJ whole genome shotgun (WGS) entry which is preliminary data.</text>
</comment>
<feature type="signal peptide" evidence="8">
    <location>
        <begin position="1"/>
        <end position="16"/>
    </location>
</feature>
<feature type="chain" id="PRO_5043844255" description="Heme haloperoxidase family profile domain-containing protein" evidence="8">
    <location>
        <begin position="17"/>
        <end position="271"/>
    </location>
</feature>
<evidence type="ECO:0000313" key="11">
    <source>
        <dbReference type="Proteomes" id="UP001383192"/>
    </source>
</evidence>
<dbReference type="Pfam" id="PF01328">
    <property type="entry name" value="Peroxidase_2"/>
    <property type="match status" value="1"/>
</dbReference>
<evidence type="ECO:0000256" key="8">
    <source>
        <dbReference type="SAM" id="SignalP"/>
    </source>
</evidence>
<dbReference type="AlphaFoldDB" id="A0AAW0BVQ6"/>
<dbReference type="PANTHER" id="PTHR33577">
    <property type="entry name" value="STERIGMATOCYSTIN BIOSYNTHESIS PEROXIDASE STCC-RELATED"/>
    <property type="match status" value="1"/>
</dbReference>
<reference evidence="10 11" key="1">
    <citation type="submission" date="2024-01" db="EMBL/GenBank/DDBJ databases">
        <title>A draft genome for a cacao thread blight-causing isolate of Paramarasmius palmivorus.</title>
        <authorList>
            <person name="Baruah I.K."/>
            <person name="Bukari Y."/>
            <person name="Amoako-Attah I."/>
            <person name="Meinhardt L.W."/>
            <person name="Bailey B.A."/>
            <person name="Cohen S.P."/>
        </authorList>
    </citation>
    <scope>NUCLEOTIDE SEQUENCE [LARGE SCALE GENOMIC DNA]</scope>
    <source>
        <strain evidence="10 11">GH-12</strain>
    </source>
</reference>
<evidence type="ECO:0000256" key="2">
    <source>
        <dbReference type="ARBA" id="ARBA00022559"/>
    </source>
</evidence>
<keyword evidence="6" id="KW-0408">Iron</keyword>
<evidence type="ECO:0000313" key="10">
    <source>
        <dbReference type="EMBL" id="KAK7029604.1"/>
    </source>
</evidence>
<keyword evidence="11" id="KW-1185">Reference proteome</keyword>
<sequence length="271" mass="29221">MKLVLFVASAVALASAATSPHDEIDWSQHPFQAAGADDARGPCPGLNTLANHGFLPRNGKNITIPIVLQGAVDGFNVQNDALAIAAKAALFTSDLNDQFTLNDIKLHGNIEHDGSISRADHALGDNAAFNETHFNVTAKQNPGVDFFNGTSAGLAFKERHADSLANNPNITNTIKEFAIKLREAGLYLSVMGDPMTGKAPKQFVNIFFREERLPLEEGWTRPGPITSKTLGPIQNDVRMAFQWEGPDLTRCPWVVLAPGGTEDPLRDGTIV</sequence>
<keyword evidence="2" id="KW-0575">Peroxidase</keyword>
<keyword evidence="3" id="KW-0349">Heme</keyword>
<name>A0AAW0BVQ6_9AGAR</name>
<evidence type="ECO:0000259" key="9">
    <source>
        <dbReference type="PROSITE" id="PS51405"/>
    </source>
</evidence>
<organism evidence="10 11">
    <name type="scientific">Paramarasmius palmivorus</name>
    <dbReference type="NCBI Taxonomy" id="297713"/>
    <lineage>
        <taxon>Eukaryota</taxon>
        <taxon>Fungi</taxon>
        <taxon>Dikarya</taxon>
        <taxon>Basidiomycota</taxon>
        <taxon>Agaricomycotina</taxon>
        <taxon>Agaricomycetes</taxon>
        <taxon>Agaricomycetidae</taxon>
        <taxon>Agaricales</taxon>
        <taxon>Marasmiineae</taxon>
        <taxon>Marasmiaceae</taxon>
        <taxon>Paramarasmius</taxon>
    </lineage>
</organism>
<comment type="cofactor">
    <cofactor evidence="1">
        <name>heme b</name>
        <dbReference type="ChEBI" id="CHEBI:60344"/>
    </cofactor>
</comment>
<dbReference type="InterPro" id="IPR036851">
    <property type="entry name" value="Chloroperoxidase-like_sf"/>
</dbReference>
<keyword evidence="5" id="KW-0560">Oxidoreductase</keyword>
<keyword evidence="8" id="KW-0732">Signal</keyword>
<evidence type="ECO:0000256" key="7">
    <source>
        <dbReference type="ARBA" id="ARBA00025795"/>
    </source>
</evidence>
<evidence type="ECO:0000256" key="1">
    <source>
        <dbReference type="ARBA" id="ARBA00001970"/>
    </source>
</evidence>
<dbReference type="EMBL" id="JAYKXP010000081">
    <property type="protein sequence ID" value="KAK7029604.1"/>
    <property type="molecule type" value="Genomic_DNA"/>
</dbReference>
<dbReference type="Gene3D" id="1.10.489.10">
    <property type="entry name" value="Chloroperoxidase-like"/>
    <property type="match status" value="1"/>
</dbReference>
<accession>A0AAW0BVQ6</accession>
<keyword evidence="4" id="KW-0479">Metal-binding</keyword>
<feature type="domain" description="Heme haloperoxidase family profile" evidence="9">
    <location>
        <begin position="27"/>
        <end position="235"/>
    </location>
</feature>
<dbReference type="PANTHER" id="PTHR33577:SF9">
    <property type="entry name" value="PEROXIDASE STCC"/>
    <property type="match status" value="1"/>
</dbReference>
<dbReference type="SUPFAM" id="SSF47571">
    <property type="entry name" value="Cloroperoxidase"/>
    <property type="match status" value="1"/>
</dbReference>
<gene>
    <name evidence="10" type="ORF">VNI00_014481</name>
</gene>
<comment type="similarity">
    <text evidence="7">Belongs to the chloroperoxidase family.</text>
</comment>